<sequence>MPSPLCFQRAPTGRDACRITGEQILKGEWTVGFRGSWWHQASGGWQKPLPFLKGCLIEYSANGQAICKSTGKKLVKGEPRFVCKNGSNKVYLSLDAAAKLLRPIIASVQQSFQVSQFEGLDLLAQPDREAVFRSFDACSEGDVGMGATTPGPSEPSEDIGFGSARKRQKLVDQGTMEGILTVSGNGKPTQPQLTDFEKQRMAQIERNRQVLSSLKTPFMEAILKPQPRPTPKRKSLTKPLPPPPSRRSLRQQGKSPYGSSARDADIENVAPDTGSTPEQDSTRPRHQPGDIDFKCLEEQPKSDASFLRLLSSGSTGSVGPEGPEAAMEPKGHKVTVGELTLREEDVVKVTPTAVVLLGFQDRGDELVVAGGDKTGHVGLWHLRSGRGGQRGLAQQDNTMEGTDDDSDLLTFAPHSQMLSGLKWAGGRGQASCLFTASYDGSVRRLDAGVGRWLLSYSSAESEYSAFECSTDGQTGYLADKDGFLEIVDMRTGSVAQSCRLHGKKVNALEVDPAGKGLLVSASTDATVSVWDVRALGSTPEALATLRHLKSCHGARFCPSGASKVVTTSFDDTLAIWDFGTDARVSIRHNNNTGRWLSPFKALWDWCGDNVLVGGMMRTVDMYDSAGKPSGQLSSEHMSAIPCRMCTHPQHPVLATATGSGRIHVFQRQQ</sequence>
<dbReference type="PROSITE" id="PS50294">
    <property type="entry name" value="WD_REPEATS_REGION"/>
    <property type="match status" value="1"/>
</dbReference>
<comment type="caution">
    <text evidence="8">The sequence shown here is derived from an EMBL/GenBank/DDBJ whole genome shotgun (WGS) entry which is preliminary data.</text>
</comment>
<dbReference type="SMART" id="SM00320">
    <property type="entry name" value="WD40"/>
    <property type="match status" value="5"/>
</dbReference>
<dbReference type="PROSITE" id="PS50082">
    <property type="entry name" value="WD_REPEATS_2"/>
    <property type="match status" value="1"/>
</dbReference>
<dbReference type="Pfam" id="PF00400">
    <property type="entry name" value="WD40"/>
    <property type="match status" value="1"/>
</dbReference>
<dbReference type="OrthoDB" id="9890280at2759"/>
<dbReference type="PROSITE" id="PS00678">
    <property type="entry name" value="WD_REPEATS_1"/>
    <property type="match status" value="1"/>
</dbReference>
<dbReference type="SUPFAM" id="SSF50978">
    <property type="entry name" value="WD40 repeat-like"/>
    <property type="match status" value="1"/>
</dbReference>
<evidence type="ECO:0000256" key="2">
    <source>
        <dbReference type="ARBA" id="ARBA00022574"/>
    </source>
</evidence>
<protein>
    <submittedName>
        <fullName evidence="8">Uncharacterized protein</fullName>
    </submittedName>
</protein>
<comment type="similarity">
    <text evidence="1">Belongs to the WD repeat DDB2/WDR76 family.</text>
</comment>
<evidence type="ECO:0000313" key="9">
    <source>
        <dbReference type="Proteomes" id="UP000708148"/>
    </source>
</evidence>
<dbReference type="InterPro" id="IPR001680">
    <property type="entry name" value="WD40_rpt"/>
</dbReference>
<proteinExistence type="inferred from homology"/>
<dbReference type="InterPro" id="IPR015943">
    <property type="entry name" value="WD40/YVTN_repeat-like_dom_sf"/>
</dbReference>
<dbReference type="InterPro" id="IPR050853">
    <property type="entry name" value="WD_repeat_DNA-damage-binding"/>
</dbReference>
<keyword evidence="2 6" id="KW-0853">WD repeat</keyword>
<dbReference type="Gene3D" id="2.130.10.10">
    <property type="entry name" value="YVTN repeat-like/Quinoprotein amine dehydrogenase"/>
    <property type="match status" value="1"/>
</dbReference>
<accession>A0A8S1J534</accession>
<reference evidence="8" key="1">
    <citation type="submission" date="2020-12" db="EMBL/GenBank/DDBJ databases">
        <authorList>
            <person name="Iha C."/>
        </authorList>
    </citation>
    <scope>NUCLEOTIDE SEQUENCE</scope>
</reference>
<dbReference type="GO" id="GO:0006974">
    <property type="term" value="P:DNA damage response"/>
    <property type="evidence" value="ECO:0007669"/>
    <property type="project" value="UniProtKB-KW"/>
</dbReference>
<evidence type="ECO:0000256" key="7">
    <source>
        <dbReference type="SAM" id="MobiDB-lite"/>
    </source>
</evidence>
<evidence type="ECO:0000256" key="3">
    <source>
        <dbReference type="ARBA" id="ARBA00022737"/>
    </source>
</evidence>
<feature type="region of interest" description="Disordered" evidence="7">
    <location>
        <begin position="210"/>
        <end position="291"/>
    </location>
</feature>
<evidence type="ECO:0000256" key="5">
    <source>
        <dbReference type="ARBA" id="ARBA00023125"/>
    </source>
</evidence>
<keyword evidence="3" id="KW-0677">Repeat</keyword>
<evidence type="ECO:0000256" key="1">
    <source>
        <dbReference type="ARBA" id="ARBA00005434"/>
    </source>
</evidence>
<keyword evidence="4" id="KW-0227">DNA damage</keyword>
<dbReference type="PANTHER" id="PTHR14773:SF0">
    <property type="entry name" value="WD REPEAT-CONTAINING PROTEIN 76"/>
    <property type="match status" value="1"/>
</dbReference>
<dbReference type="GO" id="GO:0005634">
    <property type="term" value="C:nucleus"/>
    <property type="evidence" value="ECO:0007669"/>
    <property type="project" value="TreeGrafter"/>
</dbReference>
<dbReference type="GO" id="GO:0003677">
    <property type="term" value="F:DNA binding"/>
    <property type="evidence" value="ECO:0007669"/>
    <property type="project" value="UniProtKB-KW"/>
</dbReference>
<gene>
    <name evidence="8" type="ORF">OSTQU699_LOCUS7557</name>
</gene>
<dbReference type="GO" id="GO:2000001">
    <property type="term" value="P:regulation of DNA damage checkpoint"/>
    <property type="evidence" value="ECO:0007669"/>
    <property type="project" value="TreeGrafter"/>
</dbReference>
<dbReference type="Proteomes" id="UP000708148">
    <property type="component" value="Unassembled WGS sequence"/>
</dbReference>
<evidence type="ECO:0000256" key="4">
    <source>
        <dbReference type="ARBA" id="ARBA00022763"/>
    </source>
</evidence>
<dbReference type="AlphaFoldDB" id="A0A8S1J534"/>
<dbReference type="PANTHER" id="PTHR14773">
    <property type="entry name" value="WD REPEAT-CONTAINING PROTEIN 76"/>
    <property type="match status" value="1"/>
</dbReference>
<dbReference type="InterPro" id="IPR019775">
    <property type="entry name" value="WD40_repeat_CS"/>
</dbReference>
<name>A0A8S1J534_9CHLO</name>
<dbReference type="EMBL" id="CAJHUC010001740">
    <property type="protein sequence ID" value="CAD7702200.1"/>
    <property type="molecule type" value="Genomic_DNA"/>
</dbReference>
<dbReference type="InterPro" id="IPR036322">
    <property type="entry name" value="WD40_repeat_dom_sf"/>
</dbReference>
<evidence type="ECO:0000313" key="8">
    <source>
        <dbReference type="EMBL" id="CAD7702200.1"/>
    </source>
</evidence>
<evidence type="ECO:0000256" key="6">
    <source>
        <dbReference type="PROSITE-ProRule" id="PRU00221"/>
    </source>
</evidence>
<organism evidence="8 9">
    <name type="scientific">Ostreobium quekettii</name>
    <dbReference type="NCBI Taxonomy" id="121088"/>
    <lineage>
        <taxon>Eukaryota</taxon>
        <taxon>Viridiplantae</taxon>
        <taxon>Chlorophyta</taxon>
        <taxon>core chlorophytes</taxon>
        <taxon>Ulvophyceae</taxon>
        <taxon>TCBD clade</taxon>
        <taxon>Bryopsidales</taxon>
        <taxon>Ostreobineae</taxon>
        <taxon>Ostreobiaceae</taxon>
        <taxon>Ostreobium</taxon>
    </lineage>
</organism>
<feature type="repeat" description="WD" evidence="6">
    <location>
        <begin position="498"/>
        <end position="533"/>
    </location>
</feature>
<keyword evidence="5" id="KW-0238">DNA-binding</keyword>
<feature type="compositionally biased region" description="Basic and acidic residues" evidence="7">
    <location>
        <begin position="280"/>
        <end position="291"/>
    </location>
</feature>
<keyword evidence="9" id="KW-1185">Reference proteome</keyword>